<evidence type="ECO:0000313" key="14">
    <source>
        <dbReference type="Proteomes" id="UP000308768"/>
    </source>
</evidence>
<dbReference type="AlphaFoldDB" id="A0A4U0WQA1"/>
<feature type="domain" description="ABC transporter" evidence="11">
    <location>
        <begin position="395"/>
        <end position="639"/>
    </location>
</feature>
<dbReference type="Gene3D" id="3.40.50.300">
    <property type="entry name" value="P-loop containing nucleotide triphosphate hydrolases"/>
    <property type="match status" value="2"/>
</dbReference>
<evidence type="ECO:0000256" key="7">
    <source>
        <dbReference type="ARBA" id="ARBA00022989"/>
    </source>
</evidence>
<dbReference type="EMBL" id="NAJN01001212">
    <property type="protein sequence ID" value="TKA64858.1"/>
    <property type="molecule type" value="Genomic_DNA"/>
</dbReference>
<name>A0A4U0WQA1_9PEZI</name>
<evidence type="ECO:0000256" key="9">
    <source>
        <dbReference type="SAM" id="MobiDB-lite"/>
    </source>
</evidence>
<comment type="similarity">
    <text evidence="2">Belongs to the ABC transporter superfamily. ABCB family. Multidrug resistance exporter (TC 3.A.1.201) subfamily.</text>
</comment>
<dbReference type="InterPro" id="IPR017871">
    <property type="entry name" value="ABC_transporter-like_CS"/>
</dbReference>
<evidence type="ECO:0000256" key="2">
    <source>
        <dbReference type="ARBA" id="ARBA00007577"/>
    </source>
</evidence>
<dbReference type="Proteomes" id="UP000308768">
    <property type="component" value="Unassembled WGS sequence"/>
</dbReference>
<keyword evidence="4 10" id="KW-0812">Transmembrane</keyword>
<feature type="transmembrane region" description="Helical" evidence="10">
    <location>
        <begin position="47"/>
        <end position="71"/>
    </location>
</feature>
<feature type="compositionally biased region" description="Basic and acidic residues" evidence="9">
    <location>
        <begin position="1"/>
        <end position="10"/>
    </location>
</feature>
<comment type="subcellular location">
    <subcellularLocation>
        <location evidence="1">Membrane</location>
        <topology evidence="1">Multi-pass membrane protein</topology>
    </subcellularLocation>
</comment>
<dbReference type="FunFam" id="3.40.50.300:FF:000913">
    <property type="entry name" value="ABC multidrug transporter SitT"/>
    <property type="match status" value="1"/>
</dbReference>
<dbReference type="CDD" id="cd18578">
    <property type="entry name" value="ABC_6TM_Pgp_ABCB1_D2_like"/>
    <property type="match status" value="1"/>
</dbReference>
<organism evidence="13 14">
    <name type="scientific">Cryomyces minteri</name>
    <dbReference type="NCBI Taxonomy" id="331657"/>
    <lineage>
        <taxon>Eukaryota</taxon>
        <taxon>Fungi</taxon>
        <taxon>Dikarya</taxon>
        <taxon>Ascomycota</taxon>
        <taxon>Pezizomycotina</taxon>
        <taxon>Dothideomycetes</taxon>
        <taxon>Dothideomycetes incertae sedis</taxon>
        <taxon>Cryomyces</taxon>
    </lineage>
</organism>
<feature type="transmembrane region" description="Helical" evidence="10">
    <location>
        <begin position="753"/>
        <end position="779"/>
    </location>
</feature>
<dbReference type="GO" id="GO:0015421">
    <property type="term" value="F:ABC-type oligopeptide transporter activity"/>
    <property type="evidence" value="ECO:0007669"/>
    <property type="project" value="TreeGrafter"/>
</dbReference>
<evidence type="ECO:0000256" key="6">
    <source>
        <dbReference type="ARBA" id="ARBA00022840"/>
    </source>
</evidence>
<evidence type="ECO:0000256" key="1">
    <source>
        <dbReference type="ARBA" id="ARBA00004141"/>
    </source>
</evidence>
<feature type="domain" description="ABC transmembrane type-1" evidence="12">
    <location>
        <begin position="51"/>
        <end position="359"/>
    </location>
</feature>
<dbReference type="InterPro" id="IPR027417">
    <property type="entry name" value="P-loop_NTPase"/>
</dbReference>
<feature type="transmembrane region" description="Helical" evidence="10">
    <location>
        <begin position="832"/>
        <end position="852"/>
    </location>
</feature>
<dbReference type="SMART" id="SM00382">
    <property type="entry name" value="AAA"/>
    <property type="match status" value="2"/>
</dbReference>
<keyword evidence="7 10" id="KW-1133">Transmembrane helix</keyword>
<feature type="transmembrane region" description="Helical" evidence="10">
    <location>
        <begin position="331"/>
        <end position="351"/>
    </location>
</feature>
<dbReference type="PROSITE" id="PS50929">
    <property type="entry name" value="ABC_TM1F"/>
    <property type="match status" value="2"/>
</dbReference>
<dbReference type="GO" id="GO:0090374">
    <property type="term" value="P:oligopeptide export from mitochondrion"/>
    <property type="evidence" value="ECO:0007669"/>
    <property type="project" value="TreeGrafter"/>
</dbReference>
<dbReference type="PROSITE" id="PS00211">
    <property type="entry name" value="ABC_TRANSPORTER_1"/>
    <property type="match status" value="2"/>
</dbReference>
<feature type="transmembrane region" description="Helical" evidence="10">
    <location>
        <begin position="858"/>
        <end position="876"/>
    </location>
</feature>
<keyword evidence="8 10" id="KW-0472">Membrane</keyword>
<dbReference type="GO" id="GO:0005524">
    <property type="term" value="F:ATP binding"/>
    <property type="evidence" value="ECO:0007669"/>
    <property type="project" value="UniProtKB-KW"/>
</dbReference>
<dbReference type="Gene3D" id="1.20.1560.10">
    <property type="entry name" value="ABC transporter type 1, transmembrane domain"/>
    <property type="match status" value="1"/>
</dbReference>
<dbReference type="InterPro" id="IPR011527">
    <property type="entry name" value="ABC1_TM_dom"/>
</dbReference>
<dbReference type="PANTHER" id="PTHR43394:SF1">
    <property type="entry name" value="ATP-BINDING CASSETTE SUB-FAMILY B MEMBER 10, MITOCHONDRIAL"/>
    <property type="match status" value="1"/>
</dbReference>
<evidence type="ECO:0000313" key="13">
    <source>
        <dbReference type="EMBL" id="TKA64858.1"/>
    </source>
</evidence>
<evidence type="ECO:0000256" key="10">
    <source>
        <dbReference type="SAM" id="Phobius"/>
    </source>
</evidence>
<evidence type="ECO:0000256" key="5">
    <source>
        <dbReference type="ARBA" id="ARBA00022741"/>
    </source>
</evidence>
<dbReference type="PANTHER" id="PTHR43394">
    <property type="entry name" value="ATP-DEPENDENT PERMEASE MDL1, MITOCHONDRIAL"/>
    <property type="match status" value="1"/>
</dbReference>
<dbReference type="GO" id="GO:0005743">
    <property type="term" value="C:mitochondrial inner membrane"/>
    <property type="evidence" value="ECO:0007669"/>
    <property type="project" value="TreeGrafter"/>
</dbReference>
<comment type="caution">
    <text evidence="13">The sequence shown here is derived from an EMBL/GenBank/DDBJ whole genome shotgun (WGS) entry which is preliminary data.</text>
</comment>
<dbReference type="SUPFAM" id="SSF52540">
    <property type="entry name" value="P-loop containing nucleoside triphosphate hydrolases"/>
    <property type="match status" value="2"/>
</dbReference>
<evidence type="ECO:0000256" key="3">
    <source>
        <dbReference type="ARBA" id="ARBA00022448"/>
    </source>
</evidence>
<feature type="domain" description="ABC transporter" evidence="11">
    <location>
        <begin position="1035"/>
        <end position="1272"/>
    </location>
</feature>
<dbReference type="Pfam" id="PF00005">
    <property type="entry name" value="ABC_tran"/>
    <property type="match status" value="2"/>
</dbReference>
<dbReference type="InterPro" id="IPR003593">
    <property type="entry name" value="AAA+_ATPase"/>
</dbReference>
<dbReference type="CDD" id="cd18577">
    <property type="entry name" value="ABC_6TM_Pgp_ABCB1_D1_like"/>
    <property type="match status" value="1"/>
</dbReference>
<dbReference type="InterPro" id="IPR036640">
    <property type="entry name" value="ABC1_TM_sf"/>
</dbReference>
<dbReference type="FunFam" id="3.40.50.300:FF:000251">
    <property type="entry name" value="ABC transporter B family member 19"/>
    <property type="match status" value="1"/>
</dbReference>
<dbReference type="SUPFAM" id="SSF90123">
    <property type="entry name" value="ABC transporter transmembrane region"/>
    <property type="match status" value="2"/>
</dbReference>
<dbReference type="PROSITE" id="PS50893">
    <property type="entry name" value="ABC_TRANSPORTER_2"/>
    <property type="match status" value="2"/>
</dbReference>
<evidence type="ECO:0000256" key="4">
    <source>
        <dbReference type="ARBA" id="ARBA00022692"/>
    </source>
</evidence>
<feature type="domain" description="ABC transmembrane type-1" evidence="12">
    <location>
        <begin position="715"/>
        <end position="1000"/>
    </location>
</feature>
<dbReference type="CDD" id="cd03249">
    <property type="entry name" value="ABC_MTABC3_MDL1_MDL2"/>
    <property type="match status" value="1"/>
</dbReference>
<dbReference type="InterPro" id="IPR039421">
    <property type="entry name" value="Type_1_exporter"/>
</dbReference>
<dbReference type="GO" id="GO:0016887">
    <property type="term" value="F:ATP hydrolysis activity"/>
    <property type="evidence" value="ECO:0007669"/>
    <property type="project" value="InterPro"/>
</dbReference>
<gene>
    <name evidence="13" type="ORF">B0A49_08002</name>
</gene>
<proteinExistence type="inferred from homology"/>
<feature type="transmembrane region" description="Helical" evidence="10">
    <location>
        <begin position="191"/>
        <end position="211"/>
    </location>
</feature>
<dbReference type="STRING" id="331657.A0A4U0WQA1"/>
<feature type="transmembrane region" description="Helical" evidence="10">
    <location>
        <begin position="935"/>
        <end position="959"/>
    </location>
</feature>
<feature type="transmembrane region" description="Helical" evidence="10">
    <location>
        <begin position="974"/>
        <end position="994"/>
    </location>
</feature>
<feature type="transmembrane region" description="Helical" evidence="10">
    <location>
        <begin position="708"/>
        <end position="733"/>
    </location>
</feature>
<keyword evidence="3" id="KW-0813">Transport</keyword>
<dbReference type="FunFam" id="1.20.1560.10:FF:000057">
    <property type="entry name" value="ABC multidrug transporter SitT"/>
    <property type="match status" value="1"/>
</dbReference>
<reference evidence="13 14" key="1">
    <citation type="submission" date="2017-03" db="EMBL/GenBank/DDBJ databases">
        <title>Genomes of endolithic fungi from Antarctica.</title>
        <authorList>
            <person name="Coleine C."/>
            <person name="Masonjones S."/>
            <person name="Stajich J.E."/>
        </authorList>
    </citation>
    <scope>NUCLEOTIDE SEQUENCE [LARGE SCALE GENOMIC DNA]</scope>
    <source>
        <strain evidence="13 14">CCFEE 5187</strain>
    </source>
</reference>
<feature type="transmembrane region" description="Helical" evidence="10">
    <location>
        <begin position="217"/>
        <end position="236"/>
    </location>
</feature>
<dbReference type="Pfam" id="PF00664">
    <property type="entry name" value="ABC_membrane"/>
    <property type="match status" value="2"/>
</dbReference>
<evidence type="ECO:0000259" key="11">
    <source>
        <dbReference type="PROSITE" id="PS50893"/>
    </source>
</evidence>
<protein>
    <recommendedName>
        <fullName evidence="15">Leptomycin B resistance protein pmd1</fullName>
    </recommendedName>
</protein>
<accession>A0A4U0WQA1</accession>
<dbReference type="OrthoDB" id="6500128at2759"/>
<evidence type="ECO:0008006" key="15">
    <source>
        <dbReference type="Google" id="ProtNLM"/>
    </source>
</evidence>
<evidence type="ECO:0000259" key="12">
    <source>
        <dbReference type="PROSITE" id="PS50929"/>
    </source>
</evidence>
<feature type="transmembrane region" description="Helical" evidence="10">
    <location>
        <begin position="118"/>
        <end position="142"/>
    </location>
</feature>
<keyword evidence="14" id="KW-1185">Reference proteome</keyword>
<keyword evidence="5" id="KW-0547">Nucleotide-binding</keyword>
<feature type="transmembrane region" description="Helical" evidence="10">
    <location>
        <begin position="296"/>
        <end position="319"/>
    </location>
</feature>
<sequence>MLRMKTEMEKSLASSEAEDVLPQEEKQSEGSFKDYLRIFSYADKYDWCLNAVALVASIGAGATLPLMTLVFGQFVAKFNAFQSGQGSPDAFRSDISHFVQVSDSRPQCGPYTDCSSLWFIYLFIAKFCLIYASSLAISVAAIRTTRSLRRAFLEHTLRQEIWHFDKRSTGAIATQVTTNGNRVSQGIAEKLAFVVQALSMFSSAFIVALAVQWKLSLITLSIVPVIFLVTGTCIGIDAPQEARIVRIYSQASNMAQETISSIRTVHAFWARSKMVKKYDDFLQQAHTEGNKKSPNYGVLFSVEYFCVYSGIALCFWQGFRMFQSGEVANAGQVFTVVFAALIAATSVSTIAPQITAFTNAAAAASELFSVIDKKSELDPLDESGKMPSDSCDGSIEITNLTFAYPSRPGAPVLRDFNISIPAGKTTALVGASGSGKSTVVGLLERWYAPSSGSIMLDGIDISDYNTQWLRSRIRLVQQEPVLFRGTVFENVCKGLLGDQRQLSAEDQMKLVREACISSNADGFIQELPNGYYTEVGERAGMLSGGQRQRIAIARSIVSDPKILLLDEATSALDPKAEKVVQDALSNVSRNRTTLVIAHKLATIKAADSIAVMSEGTVVEQGTHSELINKKGHYAALVSAQDLGDEEEAPATGPKPADFSEKIDRQISLQPKLELSKVADAEAQYLASGTLNYSLLRCIIIMFAEQKKLYFCFISSTIACLIGGATYPAQAILFSRVLNVFLLEGQEARDQANFYSLFFFVVALGNLLAYFVIGWTCNYIGQTVTHRYRREMFDQVLSQDMDFFDRPENTSGALTSKLSALPTQLQELISANVLLILIVLVNIVSSSALAIAYGWKLGLVIVFGGLPPIVMSGYLRIRLETRIEGINSERFADSASLASEAVTAIRTVASLTLEKPILDQYSDMLDSIVRRSIKSLLWTMFWFALSQSLDFLVEALGFWYGGQLLASGEYTTEQFYVIFIGVLFAGQAAAQFFGYSTSLTKAVGAANYILWLRTLKPIMQENDQNREKGPEGDSAIQVQDVDFNYKQREASRVLRGITMTIEPGQSAGVVGSSGCGKSTLIFLLERFYDSTSGRICLDDKDIAEMSPRRYRSYMSLVQQEPTLYQGSVRENICLGLNTDPPEDQLREACRQANALDFVQSLPESFNTPCGTRGIQFSGGQRQRIAIARAMIRNPRLLLLDEATSALDTQSERVVQSALDEAASTRTTIAVAHRLSTIKNADVIFVFANGRIAEKGTHAELQRLRGRYYEMCVAQSLDQA</sequence>
<feature type="region of interest" description="Disordered" evidence="9">
    <location>
        <begin position="1"/>
        <end position="25"/>
    </location>
</feature>
<evidence type="ECO:0000256" key="8">
    <source>
        <dbReference type="ARBA" id="ARBA00023136"/>
    </source>
</evidence>
<dbReference type="InterPro" id="IPR003439">
    <property type="entry name" value="ABC_transporter-like_ATP-bd"/>
</dbReference>
<keyword evidence="6" id="KW-0067">ATP-binding</keyword>